<sequence>AVKLTYDTFKEIGFKDDQIKKKSFDFLDFYSTTLMKLIMTLNLTFNLKEIIYFLIVEDNS</sequence>
<accession>X1EI58</accession>
<protein>
    <submittedName>
        <fullName evidence="1">Uncharacterized protein</fullName>
    </submittedName>
</protein>
<gene>
    <name evidence="1" type="ORF">S03H2_21961</name>
</gene>
<dbReference type="EMBL" id="BARU01011754">
    <property type="protein sequence ID" value="GAH32971.1"/>
    <property type="molecule type" value="Genomic_DNA"/>
</dbReference>
<organism evidence="1">
    <name type="scientific">marine sediment metagenome</name>
    <dbReference type="NCBI Taxonomy" id="412755"/>
    <lineage>
        <taxon>unclassified sequences</taxon>
        <taxon>metagenomes</taxon>
        <taxon>ecological metagenomes</taxon>
    </lineage>
</organism>
<comment type="caution">
    <text evidence="1">The sequence shown here is derived from an EMBL/GenBank/DDBJ whole genome shotgun (WGS) entry which is preliminary data.</text>
</comment>
<evidence type="ECO:0000313" key="1">
    <source>
        <dbReference type="EMBL" id="GAH32971.1"/>
    </source>
</evidence>
<proteinExistence type="predicted"/>
<reference evidence="1" key="1">
    <citation type="journal article" date="2014" name="Front. Microbiol.">
        <title>High frequency of phylogenetically diverse reductive dehalogenase-homologous genes in deep subseafloor sedimentary metagenomes.</title>
        <authorList>
            <person name="Kawai M."/>
            <person name="Futagami T."/>
            <person name="Toyoda A."/>
            <person name="Takaki Y."/>
            <person name="Nishi S."/>
            <person name="Hori S."/>
            <person name="Arai W."/>
            <person name="Tsubouchi T."/>
            <person name="Morono Y."/>
            <person name="Uchiyama I."/>
            <person name="Ito T."/>
            <person name="Fujiyama A."/>
            <person name="Inagaki F."/>
            <person name="Takami H."/>
        </authorList>
    </citation>
    <scope>NUCLEOTIDE SEQUENCE</scope>
    <source>
        <strain evidence="1">Expedition CK06-06</strain>
    </source>
</reference>
<feature type="non-terminal residue" evidence="1">
    <location>
        <position position="1"/>
    </location>
</feature>
<dbReference type="AlphaFoldDB" id="X1EI58"/>
<name>X1EI58_9ZZZZ</name>